<feature type="transmembrane region" description="Helical" evidence="1">
    <location>
        <begin position="7"/>
        <end position="26"/>
    </location>
</feature>
<dbReference type="Gene3D" id="3.50.50.60">
    <property type="entry name" value="FAD/NAD(P)-binding domain"/>
    <property type="match status" value="1"/>
</dbReference>
<organism evidence="2 3">
    <name type="scientific">Zobellia uliginosa</name>
    <dbReference type="NCBI Taxonomy" id="143224"/>
    <lineage>
        <taxon>Bacteria</taxon>
        <taxon>Pseudomonadati</taxon>
        <taxon>Bacteroidota</taxon>
        <taxon>Flavobacteriia</taxon>
        <taxon>Flavobacteriales</taxon>
        <taxon>Flavobacteriaceae</taxon>
        <taxon>Zobellia</taxon>
    </lineage>
</organism>
<dbReference type="Pfam" id="PF05834">
    <property type="entry name" value="Lycopene_cycl"/>
    <property type="match status" value="1"/>
</dbReference>
<reference evidence="2 3" key="1">
    <citation type="submission" date="2017-01" db="EMBL/GenBank/DDBJ databases">
        <authorList>
            <person name="Varghese N."/>
            <person name="Submissions S."/>
        </authorList>
    </citation>
    <scope>NUCLEOTIDE SEQUENCE [LARGE SCALE GENOMIC DNA]</scope>
    <source>
        <strain evidence="2 3">DSM 2061</strain>
    </source>
</reference>
<keyword evidence="1" id="KW-1133">Transmembrane helix</keyword>
<evidence type="ECO:0000313" key="2">
    <source>
        <dbReference type="EMBL" id="SIS37196.1"/>
    </source>
</evidence>
<sequence>MEKITQFDYIIIGAGAAGLMLASALVNDDFFNNTSILLLDRDAKRSNDRTWCFWEKGEGSFESIVSKTWNHIYFGSENFSKDYSITPYQYKMVRGANFYKAYFDGLKGKSNITFQQEEVAEIVDMGSKVKVTTHRSTYSASKVFSSSFDYTMATHQKKYPVLQQHFLGWTVKIEKPVFNPDQATYMDFSIPQKGNTRFMYLLPFSKNEALVEYTLFSKNRLPKEAYENAIIHYLENHLKCGRYSITETEQGSIPMTCYDFSEHHTENIRYIGTAGGWAKPSTGYTFMSTAKKIPVLVDFIKTGKPLNTLSFKNRFWFYDLLFLDVLAKHNDQGHKIFESLFKKSDPQLIFRFLDEKSSFREDIDFILSCPKKIFIEAFFNRIFKRFRSPKPK</sequence>
<dbReference type="RefSeq" id="WP_076452986.1">
    <property type="nucleotide sequence ID" value="NZ_FTOB01000001.1"/>
</dbReference>
<dbReference type="EMBL" id="FTOB01000001">
    <property type="protein sequence ID" value="SIS37196.1"/>
    <property type="molecule type" value="Genomic_DNA"/>
</dbReference>
<evidence type="ECO:0000256" key="1">
    <source>
        <dbReference type="SAM" id="Phobius"/>
    </source>
</evidence>
<evidence type="ECO:0000313" key="3">
    <source>
        <dbReference type="Proteomes" id="UP000185728"/>
    </source>
</evidence>
<keyword evidence="1" id="KW-0812">Transmembrane</keyword>
<keyword evidence="1" id="KW-0472">Membrane</keyword>
<comment type="caution">
    <text evidence="2">The sequence shown here is derived from an EMBL/GenBank/DDBJ whole genome shotgun (WGS) entry which is preliminary data.</text>
</comment>
<dbReference type="Proteomes" id="UP000185728">
    <property type="component" value="Unassembled WGS sequence"/>
</dbReference>
<name>A0ABY1KHQ8_9FLAO</name>
<dbReference type="InterPro" id="IPR036188">
    <property type="entry name" value="FAD/NAD-bd_sf"/>
</dbReference>
<proteinExistence type="predicted"/>
<keyword evidence="3" id="KW-1185">Reference proteome</keyword>
<protein>
    <submittedName>
        <fullName evidence="2">Lycopene beta-cyclase</fullName>
    </submittedName>
</protein>
<gene>
    <name evidence="2" type="ORF">SAMN05421766_10160</name>
</gene>
<accession>A0ABY1KHQ8</accession>
<dbReference type="SUPFAM" id="SSF51905">
    <property type="entry name" value="FAD/NAD(P)-binding domain"/>
    <property type="match status" value="1"/>
</dbReference>